<accession>A0A094L871</accession>
<feature type="domain" description="PNPLA" evidence="5">
    <location>
        <begin position="8"/>
        <end position="174"/>
    </location>
</feature>
<dbReference type="AlphaFoldDB" id="A0A094L871"/>
<dbReference type="Pfam" id="PF01734">
    <property type="entry name" value="Patatin"/>
    <property type="match status" value="1"/>
</dbReference>
<dbReference type="OrthoDB" id="9802424at2"/>
<proteinExistence type="predicted"/>
<dbReference type="PANTHER" id="PTHR14226">
    <property type="entry name" value="NEUROPATHY TARGET ESTERASE/SWISS CHEESE D.MELANOGASTER"/>
    <property type="match status" value="1"/>
</dbReference>
<feature type="short sequence motif" description="GXSXG" evidence="4">
    <location>
        <begin position="40"/>
        <end position="44"/>
    </location>
</feature>
<evidence type="ECO:0000256" key="3">
    <source>
        <dbReference type="ARBA" id="ARBA00023098"/>
    </source>
</evidence>
<protein>
    <submittedName>
        <fullName evidence="6">Phospholipase</fullName>
    </submittedName>
</protein>
<feature type="active site" description="Nucleophile" evidence="4">
    <location>
        <position position="42"/>
    </location>
</feature>
<feature type="active site" description="Proton acceptor" evidence="4">
    <location>
        <position position="161"/>
    </location>
</feature>
<dbReference type="InterPro" id="IPR016035">
    <property type="entry name" value="Acyl_Trfase/lysoPLipase"/>
</dbReference>
<feature type="short sequence motif" description="DGA/G" evidence="4">
    <location>
        <begin position="161"/>
        <end position="163"/>
    </location>
</feature>
<dbReference type="GO" id="GO:0016787">
    <property type="term" value="F:hydrolase activity"/>
    <property type="evidence" value="ECO:0007669"/>
    <property type="project" value="UniProtKB-UniRule"/>
</dbReference>
<name>A0A094L871_9GAMM</name>
<keyword evidence="2 4" id="KW-0442">Lipid degradation</keyword>
<evidence type="ECO:0000256" key="1">
    <source>
        <dbReference type="ARBA" id="ARBA00022801"/>
    </source>
</evidence>
<dbReference type="InterPro" id="IPR050301">
    <property type="entry name" value="NTE"/>
</dbReference>
<comment type="caution">
    <text evidence="4">Lacks conserved residue(s) required for the propagation of feature annotation.</text>
</comment>
<evidence type="ECO:0000313" key="6">
    <source>
        <dbReference type="EMBL" id="KFZ30998.1"/>
    </source>
</evidence>
<dbReference type="InterPro" id="IPR045943">
    <property type="entry name" value="DUF6363"/>
</dbReference>
<keyword evidence="1 4" id="KW-0378">Hydrolase</keyword>
<evidence type="ECO:0000259" key="5">
    <source>
        <dbReference type="PROSITE" id="PS51635"/>
    </source>
</evidence>
<gene>
    <name evidence="6" type="ORF">IDSA_07970</name>
</gene>
<dbReference type="RefSeq" id="WP_034775616.1">
    <property type="nucleotide sequence ID" value="NZ_JPER01000003.1"/>
</dbReference>
<dbReference type="InterPro" id="IPR002641">
    <property type="entry name" value="PNPLA_dom"/>
</dbReference>
<dbReference type="STRING" id="435908.IDSA_07970"/>
<dbReference type="Pfam" id="PF19890">
    <property type="entry name" value="DUF6363"/>
    <property type="match status" value="1"/>
</dbReference>
<reference evidence="6 7" key="1">
    <citation type="submission" date="2014-06" db="EMBL/GenBank/DDBJ databases">
        <title>The draft genome sequence of Idiomarina salinarum ISL-52.</title>
        <authorList>
            <person name="Du J."/>
            <person name="Shao Z."/>
        </authorList>
    </citation>
    <scope>NUCLEOTIDE SEQUENCE [LARGE SCALE GENOMIC DNA]</scope>
    <source>
        <strain evidence="6 7">ISL-52</strain>
    </source>
</reference>
<dbReference type="CDD" id="cd07208">
    <property type="entry name" value="Pat_hypo_Ecoli_yjju_like"/>
    <property type="match status" value="1"/>
</dbReference>
<keyword evidence="3 4" id="KW-0443">Lipid metabolism</keyword>
<dbReference type="Gene3D" id="3.40.1090.10">
    <property type="entry name" value="Cytosolic phospholipase A2 catalytic domain"/>
    <property type="match status" value="2"/>
</dbReference>
<dbReference type="InterPro" id="IPR037483">
    <property type="entry name" value="YjjU-like"/>
</dbReference>
<dbReference type="GO" id="GO:0016042">
    <property type="term" value="P:lipid catabolic process"/>
    <property type="evidence" value="ECO:0007669"/>
    <property type="project" value="UniProtKB-UniRule"/>
</dbReference>
<sequence>MTSAKRALVVEGGAMRGVFAAGVLDAFMEQDYNPFDFAIGVSAGSTNLIGYLAKEHKRSLRILTEHAQSSNFLNPLRYLTGGHFCDVEWLWRQSFEDLELDLEHYMARQVPLYVVTTRVDTGQACYIEVTRDNMHDLFPASCAIPFIYRDYPEVNGIPMTDGGVADSIPVEKAYEMGAREITVILSQSLRVRKQVYTLPGPVEDFLLNHLVLRQAITDRPDKFNRSLEFITNPPDDCKIHVIAPPADFRVGRFTRNLDALHGGYEIGRKRGFAFLEEAQQFA</sequence>
<organism evidence="6 7">
    <name type="scientific">Pseudidiomarina salinarum</name>
    <dbReference type="NCBI Taxonomy" id="435908"/>
    <lineage>
        <taxon>Bacteria</taxon>
        <taxon>Pseudomonadati</taxon>
        <taxon>Pseudomonadota</taxon>
        <taxon>Gammaproteobacteria</taxon>
        <taxon>Alteromonadales</taxon>
        <taxon>Idiomarinaceae</taxon>
        <taxon>Pseudidiomarina</taxon>
    </lineage>
</organism>
<dbReference type="PANTHER" id="PTHR14226:SF25">
    <property type="entry name" value="PHOSPHOESTERASE"/>
    <property type="match status" value="1"/>
</dbReference>
<evidence type="ECO:0000256" key="2">
    <source>
        <dbReference type="ARBA" id="ARBA00022963"/>
    </source>
</evidence>
<dbReference type="EMBL" id="JPER01000003">
    <property type="protein sequence ID" value="KFZ30998.1"/>
    <property type="molecule type" value="Genomic_DNA"/>
</dbReference>
<evidence type="ECO:0000256" key="4">
    <source>
        <dbReference type="PROSITE-ProRule" id="PRU01161"/>
    </source>
</evidence>
<evidence type="ECO:0000313" key="7">
    <source>
        <dbReference type="Proteomes" id="UP000054363"/>
    </source>
</evidence>
<dbReference type="eggNOG" id="COG4667">
    <property type="taxonomic scope" value="Bacteria"/>
</dbReference>
<dbReference type="SUPFAM" id="SSF52151">
    <property type="entry name" value="FabD/lysophospholipase-like"/>
    <property type="match status" value="1"/>
</dbReference>
<dbReference type="PROSITE" id="PS51635">
    <property type="entry name" value="PNPLA"/>
    <property type="match status" value="1"/>
</dbReference>
<dbReference type="Proteomes" id="UP000054363">
    <property type="component" value="Unassembled WGS sequence"/>
</dbReference>
<keyword evidence="7" id="KW-1185">Reference proteome</keyword>
<comment type="caution">
    <text evidence="6">The sequence shown here is derived from an EMBL/GenBank/DDBJ whole genome shotgun (WGS) entry which is preliminary data.</text>
</comment>